<feature type="transmembrane region" description="Helical" evidence="6">
    <location>
        <begin position="206"/>
        <end position="229"/>
    </location>
</feature>
<keyword evidence="2" id="KW-1003">Cell membrane</keyword>
<proteinExistence type="predicted"/>
<dbReference type="Gene3D" id="1.20.1720.10">
    <property type="entry name" value="Multidrug resistance protein D"/>
    <property type="match status" value="1"/>
</dbReference>
<gene>
    <name evidence="8" type="primary">bcr_2</name>
    <name evidence="8" type="ORF">PWN146_02028</name>
</gene>
<feature type="transmembrane region" description="Helical" evidence="6">
    <location>
        <begin position="272"/>
        <end position="290"/>
    </location>
</feature>
<dbReference type="InterPro" id="IPR036259">
    <property type="entry name" value="MFS_trans_sf"/>
</dbReference>
<evidence type="ECO:0000256" key="5">
    <source>
        <dbReference type="ARBA" id="ARBA00023136"/>
    </source>
</evidence>
<dbReference type="AlphaFoldDB" id="A0A1C3HE85"/>
<dbReference type="InterPro" id="IPR020846">
    <property type="entry name" value="MFS_dom"/>
</dbReference>
<dbReference type="InterPro" id="IPR050189">
    <property type="entry name" value="MFS_Efflux_Transporters"/>
</dbReference>
<feature type="transmembrane region" description="Helical" evidence="6">
    <location>
        <begin position="129"/>
        <end position="152"/>
    </location>
</feature>
<keyword evidence="4 6" id="KW-1133">Transmembrane helix</keyword>
<feature type="transmembrane region" description="Helical" evidence="6">
    <location>
        <begin position="327"/>
        <end position="348"/>
    </location>
</feature>
<feature type="transmembrane region" description="Helical" evidence="6">
    <location>
        <begin position="241"/>
        <end position="260"/>
    </location>
</feature>
<dbReference type="PANTHER" id="PTHR43124">
    <property type="entry name" value="PURINE EFFLUX PUMP PBUE"/>
    <property type="match status" value="1"/>
</dbReference>
<dbReference type="GO" id="GO:0005886">
    <property type="term" value="C:plasma membrane"/>
    <property type="evidence" value="ECO:0007669"/>
    <property type="project" value="UniProtKB-SubCell"/>
</dbReference>
<dbReference type="Pfam" id="PF07690">
    <property type="entry name" value="MFS_1"/>
    <property type="match status" value="1"/>
</dbReference>
<sequence>MQRLSLPLLVTAIMTPQILETLYSPALTAIRSDFGISAAQAGQTLSIYFFAFALGVAFWGAFCDRFGRRPAMLAGLALYLVGAGIALLSGSFTLLLAARALIAFGAAVGSIVTQTMLRDVYQGSALGRMFALVGIALSISPLLGMFAGGALVAWGGSAAIFIAQAAWALALLLWSYGTLPETRQRQTATAAAPGIALTTMLRDRHIWCSALLVASFNIMVFSYFSLAPFMFERLELSSQQFGYSGAMLALGSLAGALLNRHLLARGVSAKRQILLGGLLAVASGVALFWWQRSLWMLLPCALVMLAFGLAIPNVLSQALTRYRQQLGTAGALFGLLYYLLIGLGLTIAARGQDLAATLLVCGLLSLWCAGRLPAGTPELSPKAAR</sequence>
<dbReference type="GO" id="GO:0022857">
    <property type="term" value="F:transmembrane transporter activity"/>
    <property type="evidence" value="ECO:0007669"/>
    <property type="project" value="InterPro"/>
</dbReference>
<evidence type="ECO:0000259" key="7">
    <source>
        <dbReference type="PROSITE" id="PS50850"/>
    </source>
</evidence>
<keyword evidence="5 6" id="KW-0472">Membrane</keyword>
<feature type="transmembrane region" description="Helical" evidence="6">
    <location>
        <begin position="96"/>
        <end position="117"/>
    </location>
</feature>
<dbReference type="PROSITE" id="PS50850">
    <property type="entry name" value="MFS"/>
    <property type="match status" value="1"/>
</dbReference>
<dbReference type="SUPFAM" id="SSF103473">
    <property type="entry name" value="MFS general substrate transporter"/>
    <property type="match status" value="1"/>
</dbReference>
<dbReference type="EMBL" id="LT575490">
    <property type="protein sequence ID" value="SAY43337.1"/>
    <property type="molecule type" value="Genomic_DNA"/>
</dbReference>
<reference evidence="8" key="1">
    <citation type="submission" date="2016-05" db="EMBL/GenBank/DDBJ databases">
        <authorList>
            <person name="Cock P.J.A."/>
            <person name="Cock P.J.A."/>
        </authorList>
    </citation>
    <scope>NUCLEOTIDE SEQUENCE</scope>
    <source>
        <strain evidence="8">PWN146_assembly</strain>
    </source>
</reference>
<feature type="transmembrane region" description="Helical" evidence="6">
    <location>
        <begin position="158"/>
        <end position="176"/>
    </location>
</feature>
<evidence type="ECO:0000256" key="4">
    <source>
        <dbReference type="ARBA" id="ARBA00022989"/>
    </source>
</evidence>
<feature type="transmembrane region" description="Helical" evidence="6">
    <location>
        <begin position="45"/>
        <end position="63"/>
    </location>
</feature>
<evidence type="ECO:0000256" key="1">
    <source>
        <dbReference type="ARBA" id="ARBA00004651"/>
    </source>
</evidence>
<dbReference type="InterPro" id="IPR011701">
    <property type="entry name" value="MFS"/>
</dbReference>
<evidence type="ECO:0000256" key="6">
    <source>
        <dbReference type="SAM" id="Phobius"/>
    </source>
</evidence>
<evidence type="ECO:0000256" key="2">
    <source>
        <dbReference type="ARBA" id="ARBA00022475"/>
    </source>
</evidence>
<dbReference type="PANTHER" id="PTHR43124:SF3">
    <property type="entry name" value="CHLORAMPHENICOL EFFLUX PUMP RV0191"/>
    <property type="match status" value="1"/>
</dbReference>
<feature type="transmembrane region" description="Helical" evidence="6">
    <location>
        <begin position="296"/>
        <end position="315"/>
    </location>
</feature>
<accession>A0A1C3HE85</accession>
<evidence type="ECO:0000313" key="8">
    <source>
        <dbReference type="EMBL" id="SAY43337.1"/>
    </source>
</evidence>
<comment type="subcellular location">
    <subcellularLocation>
        <location evidence="1">Cell membrane</location>
        <topology evidence="1">Multi-pass membrane protein</topology>
    </subcellularLocation>
</comment>
<feature type="domain" description="Major facilitator superfamily (MFS) profile" evidence="7">
    <location>
        <begin position="1"/>
        <end position="385"/>
    </location>
</feature>
<organism evidence="8">
    <name type="scientific">Serratia marcescens</name>
    <dbReference type="NCBI Taxonomy" id="615"/>
    <lineage>
        <taxon>Bacteria</taxon>
        <taxon>Pseudomonadati</taxon>
        <taxon>Pseudomonadota</taxon>
        <taxon>Gammaproteobacteria</taxon>
        <taxon>Enterobacterales</taxon>
        <taxon>Yersiniaceae</taxon>
        <taxon>Serratia</taxon>
    </lineage>
</organism>
<evidence type="ECO:0000256" key="3">
    <source>
        <dbReference type="ARBA" id="ARBA00022692"/>
    </source>
</evidence>
<protein>
    <submittedName>
        <fullName evidence="8">Bicyclomycin resistance protein</fullName>
    </submittedName>
</protein>
<keyword evidence="3 6" id="KW-0812">Transmembrane</keyword>
<name>A0A1C3HE85_SERMA</name>
<feature type="transmembrane region" description="Helical" evidence="6">
    <location>
        <begin position="70"/>
        <end position="90"/>
    </location>
</feature>